<dbReference type="Proteomes" id="UP000193218">
    <property type="component" value="Unassembled WGS sequence"/>
</dbReference>
<evidence type="ECO:0000313" key="3">
    <source>
        <dbReference type="Proteomes" id="UP000193218"/>
    </source>
</evidence>
<feature type="compositionally biased region" description="Polar residues" evidence="1">
    <location>
        <begin position="528"/>
        <end position="540"/>
    </location>
</feature>
<sequence>MDKVDNLAGSPPGAAPIPPLKNPKYRHIARSAAKRESVQMLGSIKDLQLHFSRAGLEHRDGVGAGVRGFGPVEEGDEENHPPGEMRKTVPPRPWKEVETPRIDPKEAMREARSQVGNVRSLWGLGMPSSPSMAFSLSPLSPVSPANPKHQQDTRTTLVSTVEAIRRVRQLALSVSHPSIGGRRHSGPAALLPPKSKPRASLSTPSRPNAPPRAVSSGVTERKSSVGPDQRPDELAQLRKVAIEILHGLRHLEERLRIEPVSGPVDIPNAGQSPRRAMSPGAADESSGSSVPDTNGTASSFTEPESYDLEEEEYNLNDFAQDEKEHALTWEERLVQENRMYKSWEEEEARVGTVRDSIRRWVGVVEGLFGVRDRGGVEELETWVKEDMWKGWSMERAHAFLLANLPLNLQLVIPNTRTPEFRQAFLARLSDGYLLAQALNIVLLTSSKPWGFISEEDIHDTLKSDSTLSGSTIPDVVEDKKEKSWTFMRIGNLTCWAAALKHRYNLPIHMPASSSTYLTVPPSLPQPRSAESPSPTLSPSMFGSPLPPEPRFGPAKRKDSRIKENAARVDFDPVTVAKRGEGWEEMLGGLLRVWVEEAAREVKEDVGLDLFEEEGDD</sequence>
<feature type="compositionally biased region" description="Basic and acidic residues" evidence="1">
    <location>
        <begin position="219"/>
        <end position="232"/>
    </location>
</feature>
<dbReference type="AlphaFoldDB" id="A0A1Y1UP46"/>
<feature type="region of interest" description="Disordered" evidence="1">
    <location>
        <begin position="519"/>
        <end position="563"/>
    </location>
</feature>
<dbReference type="PANTHER" id="PTHR38702:SF1">
    <property type="entry name" value="CALPONIN-HOMOLOGY (CH) DOMAIN-CONTAINING PROTEIN"/>
    <property type="match status" value="1"/>
</dbReference>
<feature type="compositionally biased region" description="Basic and acidic residues" evidence="1">
    <location>
        <begin position="78"/>
        <end position="97"/>
    </location>
</feature>
<feature type="region of interest" description="Disordered" evidence="1">
    <location>
        <begin position="261"/>
        <end position="306"/>
    </location>
</feature>
<feature type="region of interest" description="Disordered" evidence="1">
    <location>
        <begin position="72"/>
        <end position="97"/>
    </location>
</feature>
<dbReference type="GeneID" id="33556914"/>
<evidence type="ECO:0000256" key="1">
    <source>
        <dbReference type="SAM" id="MobiDB-lite"/>
    </source>
</evidence>
<comment type="caution">
    <text evidence="2">The sequence shown here is derived from an EMBL/GenBank/DDBJ whole genome shotgun (WGS) entry which is preliminary data.</text>
</comment>
<evidence type="ECO:0000313" key="2">
    <source>
        <dbReference type="EMBL" id="ORX39246.1"/>
    </source>
</evidence>
<feature type="compositionally biased region" description="Polar residues" evidence="1">
    <location>
        <begin position="285"/>
        <end position="301"/>
    </location>
</feature>
<gene>
    <name evidence="2" type="ORF">BD324DRAFT_618983</name>
</gene>
<feature type="region of interest" description="Disordered" evidence="1">
    <location>
        <begin position="175"/>
        <end position="232"/>
    </location>
</feature>
<reference evidence="2 3" key="1">
    <citation type="submission" date="2017-03" db="EMBL/GenBank/DDBJ databases">
        <title>Widespread Adenine N6-methylation of Active Genes in Fungi.</title>
        <authorList>
            <consortium name="DOE Joint Genome Institute"/>
            <person name="Mondo S.J."/>
            <person name="Dannebaum R.O."/>
            <person name="Kuo R.C."/>
            <person name="Louie K.B."/>
            <person name="Bewick A.J."/>
            <person name="Labutti K."/>
            <person name="Haridas S."/>
            <person name="Kuo A."/>
            <person name="Salamov A."/>
            <person name="Ahrendt S.R."/>
            <person name="Lau R."/>
            <person name="Bowen B.P."/>
            <person name="Lipzen A."/>
            <person name="Sullivan W."/>
            <person name="Andreopoulos W.B."/>
            <person name="Clum A."/>
            <person name="Lindquist E."/>
            <person name="Daum C."/>
            <person name="Northen T.R."/>
            <person name="Ramamoorthy G."/>
            <person name="Schmitz R.J."/>
            <person name="Gryganskyi A."/>
            <person name="Culley D."/>
            <person name="Magnuson J."/>
            <person name="James T.Y."/>
            <person name="O'Malley M.A."/>
            <person name="Stajich J.E."/>
            <person name="Spatafora J.W."/>
            <person name="Visel A."/>
            <person name="Grigoriev I.V."/>
        </authorList>
    </citation>
    <scope>NUCLEOTIDE SEQUENCE [LARGE SCALE GENOMIC DNA]</scope>
    <source>
        <strain evidence="2 3">NRRL Y-17943</strain>
    </source>
</reference>
<dbReference type="OrthoDB" id="2534759at2759"/>
<accession>A0A1Y1UP46</accession>
<proteinExistence type="predicted"/>
<dbReference type="STRING" id="4999.A0A1Y1UP46"/>
<feature type="region of interest" description="Disordered" evidence="1">
    <location>
        <begin position="1"/>
        <end position="23"/>
    </location>
</feature>
<name>A0A1Y1UP46_9TREE</name>
<organism evidence="2 3">
    <name type="scientific">Kockovaella imperatae</name>
    <dbReference type="NCBI Taxonomy" id="4999"/>
    <lineage>
        <taxon>Eukaryota</taxon>
        <taxon>Fungi</taxon>
        <taxon>Dikarya</taxon>
        <taxon>Basidiomycota</taxon>
        <taxon>Agaricomycotina</taxon>
        <taxon>Tremellomycetes</taxon>
        <taxon>Tremellales</taxon>
        <taxon>Cuniculitremaceae</taxon>
        <taxon>Kockovaella</taxon>
    </lineage>
</organism>
<dbReference type="InParanoid" id="A0A1Y1UP46"/>
<dbReference type="PANTHER" id="PTHR38702">
    <property type="entry name" value="CALPONIN-HOMOLOGY (CH) DOMAIN-CONTAINING PROTEIN"/>
    <property type="match status" value="1"/>
</dbReference>
<dbReference type="EMBL" id="NBSH01000003">
    <property type="protein sequence ID" value="ORX39246.1"/>
    <property type="molecule type" value="Genomic_DNA"/>
</dbReference>
<protein>
    <submittedName>
        <fullName evidence="2">Uncharacterized protein</fullName>
    </submittedName>
</protein>
<dbReference type="RefSeq" id="XP_021873109.1">
    <property type="nucleotide sequence ID" value="XM_022015106.1"/>
</dbReference>
<keyword evidence="3" id="KW-1185">Reference proteome</keyword>